<dbReference type="EMBL" id="JACHCC010000017">
    <property type="protein sequence ID" value="MBB6502905.1"/>
    <property type="molecule type" value="Genomic_DNA"/>
</dbReference>
<evidence type="ECO:0000313" key="2">
    <source>
        <dbReference type="Proteomes" id="UP000521017"/>
    </source>
</evidence>
<dbReference type="Gene3D" id="1.25.10.10">
    <property type="entry name" value="Leucine-rich Repeat Variant"/>
    <property type="match status" value="1"/>
</dbReference>
<proteinExistence type="predicted"/>
<dbReference type="AlphaFoldDB" id="A0A7X0J8U6"/>
<dbReference type="InterPro" id="IPR011989">
    <property type="entry name" value="ARM-like"/>
</dbReference>
<name>A0A7X0J8U6_9SPHI</name>
<gene>
    <name evidence="1" type="ORF">HDF25_005090</name>
</gene>
<evidence type="ECO:0000313" key="1">
    <source>
        <dbReference type="EMBL" id="MBB6502905.1"/>
    </source>
</evidence>
<sequence length="895" mass="102665">MVKIDSIQKNIEEIKEIGLENIELMPQVEKWCVHLTVQGYARGMVAEMYRIPNNVKLDCQHAAFPADWLRLSVIAEEFIAQNCINCNFHQARSKPNYGEVILEKLQKQTEEQSEREKLRTDLAEKIKQETNVLIAAGRFKANPTQLSILKMLVGLADESQRSITASKLSAAALLDPSFFSDDALNVLLMYFEDEQAGAYCIEAACAVMAGRKYFPVNLLDVAKAQTGTSPHFDRLAKILNFYIEVNNIDDHILTIDTLITRLWYKRHIGEPANPERNFQNAEALLIRLAKVAPEQLQTIFRQHLAVNEKNTRINIDLLLQRLTATLPEFVAALAPEIIRSLEFTDNQYEESADGVTLETIQVLFNQDPPSTFACLTKEKVKLSVAAKALFPRLTINLLNNRAFADNHPEITTTLVDELVADILNSGVPEEVQTAARHQLSYFIQQRPELFQSRFDGFLGYLSKVAEEEALFKFYEEELENKEPDERTTFNYLVGKNFYEVKNIEQEIHNRYQETKKIIGELCKVAPHQNLPKVYSIIPEISSAKNEKYKKELIKIVTDYGKDPAMLAGFIPQLYTHLLDPDSKNIRHTALLFLNKIFEKFQMLLTTSLWDLFNVFLEDKEPGIKGLALMILGTVADNYPERITAAYLKIHKDALYTNWAFVINNAIEISNNLRPFMSERERYEMTVLLVRIADIYSKEDDDTKLSGVVDQILSFVADQPEALYKIPANFISPRVKTGDYYQAKEQLEKLWYLAKKAPEVYSLWLDGVLSFLIRFPYNGGGGQDDRLDFYFKMHHLDRKFIVAQEAQFRELFALPGTAIERHFEVAHILAILGYFECYTLLEEVTVSLKLKFTDVEANKRVRRNIEFWQLMAAVEITADRSEKLNKLKIAANVFKA</sequence>
<dbReference type="InterPro" id="IPR016024">
    <property type="entry name" value="ARM-type_fold"/>
</dbReference>
<comment type="caution">
    <text evidence="1">The sequence shown here is derived from an EMBL/GenBank/DDBJ whole genome shotgun (WGS) entry which is preliminary data.</text>
</comment>
<organism evidence="1 2">
    <name type="scientific">Pedobacter cryoconitis</name>
    <dbReference type="NCBI Taxonomy" id="188932"/>
    <lineage>
        <taxon>Bacteria</taxon>
        <taxon>Pseudomonadati</taxon>
        <taxon>Bacteroidota</taxon>
        <taxon>Sphingobacteriia</taxon>
        <taxon>Sphingobacteriales</taxon>
        <taxon>Sphingobacteriaceae</taxon>
        <taxon>Pedobacter</taxon>
    </lineage>
</organism>
<accession>A0A7X0J8U6</accession>
<dbReference type="RefSeq" id="WP_184629150.1">
    <property type="nucleotide sequence ID" value="NZ_JACHCC010000017.1"/>
</dbReference>
<protein>
    <submittedName>
        <fullName evidence="1">Uncharacterized protein</fullName>
    </submittedName>
</protein>
<dbReference type="SUPFAM" id="SSF48371">
    <property type="entry name" value="ARM repeat"/>
    <property type="match status" value="1"/>
</dbReference>
<dbReference type="Proteomes" id="UP000521017">
    <property type="component" value="Unassembled WGS sequence"/>
</dbReference>
<reference evidence="1 2" key="1">
    <citation type="submission" date="2020-08" db="EMBL/GenBank/DDBJ databases">
        <title>Genomic Encyclopedia of Type Strains, Phase IV (KMG-V): Genome sequencing to study the core and pangenomes of soil and plant-associated prokaryotes.</title>
        <authorList>
            <person name="Whitman W."/>
        </authorList>
    </citation>
    <scope>NUCLEOTIDE SEQUENCE [LARGE SCALE GENOMIC DNA]</scope>
    <source>
        <strain evidence="1 2">M2T3</strain>
    </source>
</reference>